<feature type="transmembrane region" description="Helical" evidence="1">
    <location>
        <begin position="485"/>
        <end position="510"/>
    </location>
</feature>
<dbReference type="eggNOG" id="ENOG502SQFB">
    <property type="taxonomic scope" value="Eukaryota"/>
</dbReference>
<dbReference type="HOGENOM" id="CLU_024133_1_0_1"/>
<keyword evidence="3" id="KW-1185">Reference proteome</keyword>
<keyword evidence="1" id="KW-1133">Transmembrane helix</keyword>
<dbReference type="OrthoDB" id="3903561at2759"/>
<reference evidence="3" key="1">
    <citation type="journal article" date="2014" name="BMC Genomics">
        <title>Genome characteristics reveal the impact of lichenization on lichen-forming fungus Endocarpon pusillum Hedwig (Verrucariales, Ascomycota).</title>
        <authorList>
            <person name="Wang Y.-Y."/>
            <person name="Liu B."/>
            <person name="Zhang X.-Y."/>
            <person name="Zhou Q.-M."/>
            <person name="Zhang T."/>
            <person name="Li H."/>
            <person name="Yu Y.-F."/>
            <person name="Zhang X.-L."/>
            <person name="Hao X.-Y."/>
            <person name="Wang M."/>
            <person name="Wang L."/>
            <person name="Wei J.-C."/>
        </authorList>
    </citation>
    <scope>NUCLEOTIDE SEQUENCE [LARGE SCALE GENOMIC DNA]</scope>
    <source>
        <strain evidence="3">Z07020 / HMAS-L-300199</strain>
    </source>
</reference>
<proteinExistence type="predicted"/>
<protein>
    <submittedName>
        <fullName evidence="2">Uncharacterized protein</fullName>
    </submittedName>
</protein>
<dbReference type="EMBL" id="KE721518">
    <property type="protein sequence ID" value="ERF68471.1"/>
    <property type="molecule type" value="Genomic_DNA"/>
</dbReference>
<gene>
    <name evidence="2" type="ORF">EPUS_03789</name>
</gene>
<dbReference type="Proteomes" id="UP000019373">
    <property type="component" value="Unassembled WGS sequence"/>
</dbReference>
<evidence type="ECO:0000313" key="3">
    <source>
        <dbReference type="Proteomes" id="UP000019373"/>
    </source>
</evidence>
<evidence type="ECO:0000256" key="1">
    <source>
        <dbReference type="SAM" id="Phobius"/>
    </source>
</evidence>
<dbReference type="AlphaFoldDB" id="U1G9V4"/>
<dbReference type="RefSeq" id="XP_007805963.1">
    <property type="nucleotide sequence ID" value="XM_007807772.1"/>
</dbReference>
<dbReference type="OMA" id="WISWSIF"/>
<accession>U1G9V4</accession>
<feature type="transmembrane region" description="Helical" evidence="1">
    <location>
        <begin position="243"/>
        <end position="262"/>
    </location>
</feature>
<sequence length="580" mass="65116">MADIHTDVEDSPKTRLQSLPFSTIRFAQAYKSVAADEIELVSNHEAPSDRDRRRHVAKGICKGFKVASRPAWLRKLFWKDTWSDVKSLPWGWLGRRFLSHILPLMMITVMLVLLVLMSLSPEMFTGDTGDFCKPDGTFSLSFDGYTPWKQDAIFAINLKFGKYKFREAKLIDICWDLGVGRGGQAFLAIFSYLIFTKGLSRTMEASSVSHDTFKAVTLQNDTITGTAVLIKSFFKTGGRRAKLAIFWTIIASLFILFVPTWLSAMTGYTADIKSFVQDKESNLAPAENFKPVIYTIHDGARFGNGFSNETRRVVPWASNMGQLDLLNRYGCNYYMRHRIVQFNPTDGNIHFDPQTVIDCKWMWAVSKYVSDYGFFGKSTALNTTFHQPDGSNITTPVVFSPALNISAHLAIPTSKIAAHYFSGWVGNGWYNTPHGRAWRNPDDGQHTFNVSNPVFWDSSSETLYNLSQFNLAGSCLQQGPVMYKWGFSFLLLYVFLITFLAWTIGMWAYYLDSWLHSRLDGSRRIGVERAVLDLSKSMQSKINADQSTCMSTLAGTNTATGGGTFVSSSGQKMRSGGLAL</sequence>
<dbReference type="GeneID" id="19238827"/>
<keyword evidence="1" id="KW-0812">Transmembrane</keyword>
<evidence type="ECO:0000313" key="2">
    <source>
        <dbReference type="EMBL" id="ERF68471.1"/>
    </source>
</evidence>
<organism evidence="2 3">
    <name type="scientific">Endocarpon pusillum (strain Z07020 / HMAS-L-300199)</name>
    <name type="common">Lichen-forming fungus</name>
    <dbReference type="NCBI Taxonomy" id="1263415"/>
    <lineage>
        <taxon>Eukaryota</taxon>
        <taxon>Fungi</taxon>
        <taxon>Dikarya</taxon>
        <taxon>Ascomycota</taxon>
        <taxon>Pezizomycotina</taxon>
        <taxon>Eurotiomycetes</taxon>
        <taxon>Chaetothyriomycetidae</taxon>
        <taxon>Verrucariales</taxon>
        <taxon>Verrucariaceae</taxon>
        <taxon>Endocarpon</taxon>
    </lineage>
</organism>
<feature type="transmembrane region" description="Helical" evidence="1">
    <location>
        <begin position="97"/>
        <end position="116"/>
    </location>
</feature>
<keyword evidence="1" id="KW-0472">Membrane</keyword>
<name>U1G9V4_ENDPU</name>